<dbReference type="InterPro" id="IPR003673">
    <property type="entry name" value="CoA-Trfase_fam_III"/>
</dbReference>
<evidence type="ECO:0000313" key="2">
    <source>
        <dbReference type="EMBL" id="EFK95378.1"/>
    </source>
</evidence>
<dbReference type="AlphaFoldDB" id="D9PM22"/>
<reference evidence="2" key="1">
    <citation type="submission" date="2010-07" db="EMBL/GenBank/DDBJ databases">
        <authorList>
            <consortium name="CONSOLIDER consortium CSD2007-00005"/>
            <person name="Guazzaroni M.-E."/>
            <person name="Richter M."/>
            <person name="Garcia-Salamanca A."/>
            <person name="Yarza P."/>
            <person name="Ferrer M."/>
        </authorList>
    </citation>
    <scope>NUCLEOTIDE SEQUENCE</scope>
</reference>
<comment type="caution">
    <text evidence="2">The sequence shown here is derived from an EMBL/GenBank/DDBJ whole genome shotgun (WGS) entry which is preliminary data.</text>
</comment>
<dbReference type="Gene3D" id="3.40.50.10540">
    <property type="entry name" value="Crotonobetainyl-coa:carnitine coa-transferase, domain 1"/>
    <property type="match status" value="1"/>
</dbReference>
<sequence length="302" mass="33539">MDGLGFGYQALKQEKPDLIVISMPAFGNSGPYRDCIGYGLMINSLIGIDDLTGFPGRTPPGLPIAYADHVAAWAATVGILSGLRHRRKTGRGCFIEIPQMEAMCSTTAIALLDFLVNRRVGRRMGNRLPPYARAAAPHGVYPCKGEDRWCAIAVFTEDEWVHFVKAIGCPDWTKDPRFATILSRSQHMDELDQLVSVWTRGRTPDEVMDILQKSGVAAGAVREIPDLVENDGQLRARGFYVERQHPEMGTTLLEDIPFKLSDTPGGVRRTAPLLGEHNDFVFREILGMPEEEINQYIVDEVI</sequence>
<evidence type="ECO:0000256" key="1">
    <source>
        <dbReference type="ARBA" id="ARBA00022679"/>
    </source>
</evidence>
<dbReference type="PANTHER" id="PTHR48207:SF3">
    <property type="entry name" value="SUCCINATE--HYDROXYMETHYLGLUTARATE COA-TRANSFERASE"/>
    <property type="match status" value="1"/>
</dbReference>
<dbReference type="EMBL" id="ADZX01000791">
    <property type="protein sequence ID" value="EFK95378.1"/>
    <property type="molecule type" value="Genomic_DNA"/>
</dbReference>
<dbReference type="SUPFAM" id="SSF89796">
    <property type="entry name" value="CoA-transferase family III (CaiB/BaiF)"/>
    <property type="match status" value="1"/>
</dbReference>
<keyword evidence="1 2" id="KW-0808">Transferase</keyword>
<dbReference type="EC" id="2.8.3.16" evidence="2"/>
<dbReference type="PANTHER" id="PTHR48207">
    <property type="entry name" value="SUCCINATE--HYDROXYMETHYLGLUTARATE COA-TRANSFERASE"/>
    <property type="match status" value="1"/>
</dbReference>
<dbReference type="GO" id="GO:0033608">
    <property type="term" value="F:formyl-CoA transferase activity"/>
    <property type="evidence" value="ECO:0007669"/>
    <property type="project" value="UniProtKB-EC"/>
</dbReference>
<dbReference type="InterPro" id="IPR023606">
    <property type="entry name" value="CoA-Trfase_III_dom_1_sf"/>
</dbReference>
<dbReference type="Gene3D" id="3.30.1540.10">
    <property type="entry name" value="formyl-coa transferase, domain 3"/>
    <property type="match status" value="1"/>
</dbReference>
<accession>D9PM22</accession>
<gene>
    <name evidence="2" type="primary">frc</name>
    <name evidence="2" type="ORF">LDC_2600</name>
</gene>
<dbReference type="InterPro" id="IPR050483">
    <property type="entry name" value="CoA-transferase_III_domain"/>
</dbReference>
<name>D9PM22_9ZZZZ</name>
<dbReference type="Pfam" id="PF02515">
    <property type="entry name" value="CoA_transf_3"/>
    <property type="match status" value="1"/>
</dbReference>
<reference evidence="2" key="2">
    <citation type="journal article" date="2011" name="Microb. Ecol.">
        <title>Taxonomic and Functional Metagenomic Profiling of the Microbial Community in the Anoxic Sediment of a Sub-saline Shallow Lake (Laguna de Carrizo, Central Spain).</title>
        <authorList>
            <person name="Ferrer M."/>
            <person name="Guazzaroni M.E."/>
            <person name="Richter M."/>
            <person name="Garcia-Salamanca A."/>
            <person name="Yarza P."/>
            <person name="Suarez-Suarez A."/>
            <person name="Solano J."/>
            <person name="Alcaide M."/>
            <person name="van Dillewijn P."/>
            <person name="Molina-Henares M.A."/>
            <person name="Lopez-Cortes N."/>
            <person name="Al-Ramahi Y."/>
            <person name="Guerrero C."/>
            <person name="Acosta A."/>
            <person name="de Eugenio L.I."/>
            <person name="Martinez V."/>
            <person name="Marques S."/>
            <person name="Rojo F."/>
            <person name="Santero E."/>
            <person name="Genilloud O."/>
            <person name="Perez-Perez J."/>
            <person name="Rossello-Mora R."/>
            <person name="Ramos J.L."/>
        </authorList>
    </citation>
    <scope>NUCLEOTIDE SEQUENCE</scope>
</reference>
<organism evidence="2">
    <name type="scientific">sediment metagenome</name>
    <dbReference type="NCBI Taxonomy" id="749907"/>
    <lineage>
        <taxon>unclassified sequences</taxon>
        <taxon>metagenomes</taxon>
        <taxon>ecological metagenomes</taxon>
    </lineage>
</organism>
<dbReference type="InterPro" id="IPR044855">
    <property type="entry name" value="CoA-Trfase_III_dom3_sf"/>
</dbReference>
<protein>
    <submittedName>
        <fullName evidence="2">Formyl-coenzyme A transferase</fullName>
        <ecNumber evidence="2">2.8.3.16</ecNumber>
    </submittedName>
</protein>
<proteinExistence type="predicted"/>